<name>A0A2T6BC87_9BACL</name>
<protein>
    <submittedName>
        <fullName evidence="2">Uncharacterized protein</fullName>
    </submittedName>
</protein>
<dbReference type="EMBL" id="QBKR01000028">
    <property type="protein sequence ID" value="PTX53652.1"/>
    <property type="molecule type" value="Genomic_DNA"/>
</dbReference>
<reference evidence="2 3" key="1">
    <citation type="submission" date="2018-04" db="EMBL/GenBank/DDBJ databases">
        <title>Genomic Encyclopedia of Archaeal and Bacterial Type Strains, Phase II (KMG-II): from individual species to whole genera.</title>
        <authorList>
            <person name="Goeker M."/>
        </authorList>
    </citation>
    <scope>NUCLEOTIDE SEQUENCE [LARGE SCALE GENOMIC DNA]</scope>
    <source>
        <strain evidence="2 3">DSM 45787</strain>
    </source>
</reference>
<dbReference type="RefSeq" id="WP_108025743.1">
    <property type="nucleotide sequence ID" value="NZ_QBKR01000028.1"/>
</dbReference>
<keyword evidence="3" id="KW-1185">Reference proteome</keyword>
<evidence type="ECO:0000313" key="3">
    <source>
        <dbReference type="Proteomes" id="UP000244240"/>
    </source>
</evidence>
<accession>A0A2T6BC87</accession>
<comment type="caution">
    <text evidence="2">The sequence shown here is derived from an EMBL/GenBank/DDBJ whole genome shotgun (WGS) entry which is preliminary data.</text>
</comment>
<sequence length="133" mass="15342">MRDTPLERLRADKGVDTEKDTPSPAGVQEEERIVQLWKGIKTTLHPILDSPEPKALWESARSKLWMHYELDGMPYGPTDAGFWMWLEDRNRKVSHLRTPEENRKWEEGLKRVRANLEESGTFTGKPASADEPS</sequence>
<proteinExistence type="predicted"/>
<feature type="region of interest" description="Disordered" evidence="1">
    <location>
        <begin position="1"/>
        <end position="28"/>
    </location>
</feature>
<dbReference type="Proteomes" id="UP000244240">
    <property type="component" value="Unassembled WGS sequence"/>
</dbReference>
<feature type="compositionally biased region" description="Basic and acidic residues" evidence="1">
    <location>
        <begin position="1"/>
        <end position="21"/>
    </location>
</feature>
<gene>
    <name evidence="2" type="ORF">C8P63_12813</name>
</gene>
<evidence type="ECO:0000313" key="2">
    <source>
        <dbReference type="EMBL" id="PTX53652.1"/>
    </source>
</evidence>
<evidence type="ECO:0000256" key="1">
    <source>
        <dbReference type="SAM" id="MobiDB-lite"/>
    </source>
</evidence>
<dbReference type="AlphaFoldDB" id="A0A2T6BC87"/>
<organism evidence="2 3">
    <name type="scientific">Melghirimyces profundicolus</name>
    <dbReference type="NCBI Taxonomy" id="1242148"/>
    <lineage>
        <taxon>Bacteria</taxon>
        <taxon>Bacillati</taxon>
        <taxon>Bacillota</taxon>
        <taxon>Bacilli</taxon>
        <taxon>Bacillales</taxon>
        <taxon>Thermoactinomycetaceae</taxon>
        <taxon>Melghirimyces</taxon>
    </lineage>
</organism>